<evidence type="ECO:0000256" key="1">
    <source>
        <dbReference type="SAM" id="SignalP"/>
    </source>
</evidence>
<reference evidence="2" key="1">
    <citation type="submission" date="2023-07" db="EMBL/GenBank/DDBJ databases">
        <title>Genome content predicts the carbon catabolic preferences of heterotrophic bacteria.</title>
        <authorList>
            <person name="Gralka M."/>
        </authorList>
    </citation>
    <scope>NUCLEOTIDE SEQUENCE</scope>
    <source>
        <strain evidence="3">5G01</strain>
        <strain evidence="2">I2M16</strain>
    </source>
</reference>
<dbReference type="InterPro" id="IPR008309">
    <property type="entry name" value="YdbL"/>
</dbReference>
<evidence type="ECO:0000313" key="5">
    <source>
        <dbReference type="Proteomes" id="UP001177341"/>
    </source>
</evidence>
<comment type="caution">
    <text evidence="2">The sequence shown here is derived from an EMBL/GenBank/DDBJ whole genome shotgun (WGS) entry which is preliminary data.</text>
</comment>
<dbReference type="Proteomes" id="UP001177341">
    <property type="component" value="Unassembled WGS sequence"/>
</dbReference>
<feature type="signal peptide" evidence="1">
    <location>
        <begin position="1"/>
        <end position="22"/>
    </location>
</feature>
<evidence type="ECO:0000313" key="2">
    <source>
        <dbReference type="EMBL" id="MDO6452498.1"/>
    </source>
</evidence>
<dbReference type="RefSeq" id="WP_075178342.1">
    <property type="nucleotide sequence ID" value="NZ_CAXHZV010000015.1"/>
</dbReference>
<dbReference type="Proteomes" id="UP001169862">
    <property type="component" value="Unassembled WGS sequence"/>
</dbReference>
<keyword evidence="1" id="KW-0732">Signal</keyword>
<accession>A0AAW7XHP5</accession>
<name>A0AAW7XHP5_9GAMM</name>
<proteinExistence type="predicted"/>
<dbReference type="EMBL" id="JAUOPG010000002">
    <property type="protein sequence ID" value="MDO6452498.1"/>
    <property type="molecule type" value="Genomic_DNA"/>
</dbReference>
<dbReference type="AlphaFoldDB" id="A0AAW7XHP5"/>
<sequence>MKIKHIANTLFLSLLLSLPAFALSLDAAKSQGLVGETPQGYIAAVSANADSSVKQLVDSINTQRKAAYQESATKAGVATDIIAKRMAQRLYQRAESGEYLLQPDGRWTKQ</sequence>
<dbReference type="Pfam" id="PF07027">
    <property type="entry name" value="DUF1318"/>
    <property type="match status" value="1"/>
</dbReference>
<protein>
    <submittedName>
        <fullName evidence="2">YdbL family protein</fullName>
    </submittedName>
</protein>
<dbReference type="GeneID" id="89456765"/>
<evidence type="ECO:0000313" key="4">
    <source>
        <dbReference type="Proteomes" id="UP001169862"/>
    </source>
</evidence>
<keyword evidence="5" id="KW-1185">Reference proteome</keyword>
<gene>
    <name evidence="2" type="ORF">Q4490_02870</name>
    <name evidence="3" type="ORF">Q8W30_15310</name>
</gene>
<dbReference type="PIRSF" id="PIRSF025560">
    <property type="entry name" value="UCP025560"/>
    <property type="match status" value="1"/>
</dbReference>
<organism evidence="2 4">
    <name type="scientific">Neptunomonas phycophila</name>
    <dbReference type="NCBI Taxonomy" id="1572645"/>
    <lineage>
        <taxon>Bacteria</taxon>
        <taxon>Pseudomonadati</taxon>
        <taxon>Pseudomonadota</taxon>
        <taxon>Gammaproteobacteria</taxon>
        <taxon>Oceanospirillales</taxon>
        <taxon>Oceanospirillaceae</taxon>
        <taxon>Neptunomonas</taxon>
    </lineage>
</organism>
<dbReference type="EMBL" id="JAUYVO010000012">
    <property type="protein sequence ID" value="MDP2523940.1"/>
    <property type="molecule type" value="Genomic_DNA"/>
</dbReference>
<evidence type="ECO:0000313" key="3">
    <source>
        <dbReference type="EMBL" id="MDP2523940.1"/>
    </source>
</evidence>
<feature type="chain" id="PRO_5043386964" evidence="1">
    <location>
        <begin position="23"/>
        <end position="110"/>
    </location>
</feature>